<reference evidence="2 3" key="1">
    <citation type="submission" date="2017-06" db="EMBL/GenBank/DDBJ databases">
        <authorList>
            <person name="Kim H.J."/>
            <person name="Triplett B.A."/>
        </authorList>
    </citation>
    <scope>NUCLEOTIDE SEQUENCE [LARGE SCALE GENOMIC DNA]</scope>
    <source>
        <strain evidence="2 3">DSM 18704</strain>
    </source>
</reference>
<dbReference type="RefSeq" id="WP_142988409.1">
    <property type="nucleotide sequence ID" value="NZ_FZOU01000007.1"/>
</dbReference>
<proteinExistence type="predicted"/>
<accession>A0A239LHM9</accession>
<feature type="chain" id="PRO_5012851063" description="MetA-pathway of phenol degradation" evidence="1">
    <location>
        <begin position="28"/>
        <end position="330"/>
    </location>
</feature>
<evidence type="ECO:0000313" key="2">
    <source>
        <dbReference type="EMBL" id="SNT30106.1"/>
    </source>
</evidence>
<protein>
    <recommendedName>
        <fullName evidence="4">MetA-pathway of phenol degradation</fullName>
    </recommendedName>
</protein>
<evidence type="ECO:0000313" key="3">
    <source>
        <dbReference type="Proteomes" id="UP000198356"/>
    </source>
</evidence>
<name>A0A239LHM9_9BACT</name>
<gene>
    <name evidence="2" type="ORF">SAMN05421770_10747</name>
</gene>
<keyword evidence="1" id="KW-0732">Signal</keyword>
<dbReference type="Proteomes" id="UP000198356">
    <property type="component" value="Unassembled WGS sequence"/>
</dbReference>
<feature type="signal peptide" evidence="1">
    <location>
        <begin position="1"/>
        <end position="27"/>
    </location>
</feature>
<sequence>MRSNSNRHSHVFVAVLGLFLCSHFAAAQTIHVPTAASTSQVSGKASNLHAPALAPQNGSSPNPCSFCPIPTIGQDSASIQSFFGTNGPVAPLTQVGSVYNGASGSATVSADLVSLIMPGGWQAKVTSNIQAGSTGETSVVQGTVPTLSASAAGQATQNMLYGGTIQFVGDFPLLLYNHDMTKAGGTGWEVDVVSREGVDIQNFKAGTSTTASSPPSHHSTQIESFFVVNSLNAPASGSGAFAGSVFIGGSYGYSYTSHGYARDYGFGKRVNNDIGQVSAGILITNSARVSISRAFGPSQTYIDSTTMAQTKVNNFKAWSFAITYQSQPAQ</sequence>
<dbReference type="AlphaFoldDB" id="A0A239LHM9"/>
<evidence type="ECO:0008006" key="4">
    <source>
        <dbReference type="Google" id="ProtNLM"/>
    </source>
</evidence>
<keyword evidence="3" id="KW-1185">Reference proteome</keyword>
<organism evidence="2 3">
    <name type="scientific">Granulicella rosea</name>
    <dbReference type="NCBI Taxonomy" id="474952"/>
    <lineage>
        <taxon>Bacteria</taxon>
        <taxon>Pseudomonadati</taxon>
        <taxon>Acidobacteriota</taxon>
        <taxon>Terriglobia</taxon>
        <taxon>Terriglobales</taxon>
        <taxon>Acidobacteriaceae</taxon>
        <taxon>Granulicella</taxon>
    </lineage>
</organism>
<evidence type="ECO:0000256" key="1">
    <source>
        <dbReference type="SAM" id="SignalP"/>
    </source>
</evidence>
<dbReference type="EMBL" id="FZOU01000007">
    <property type="protein sequence ID" value="SNT30106.1"/>
    <property type="molecule type" value="Genomic_DNA"/>
</dbReference>